<name>A0A9D1R8K1_9FIRM</name>
<feature type="transmembrane region" description="Helical" evidence="1">
    <location>
        <begin position="340"/>
        <end position="359"/>
    </location>
</feature>
<dbReference type="EMBL" id="DXGH01000073">
    <property type="protein sequence ID" value="HIW82493.1"/>
    <property type="molecule type" value="Genomic_DNA"/>
</dbReference>
<sequence>MKRTVVQKAFHSVFFILAGSIVGLLALLLVFCLPLEPMRLHVWQSLYLLEDEFGDSEMISGYPATLTGNFTDCLMLENAVYQNEEHSLLEQVLYMYRKESGQGDGWAAGDSLVDYLEGVQQPREVEYARYWHGYLVVLKPLLAVTTLGSIRIGASALQLALAGFVCLECAARKRKMLGAAFLLSLPFLYYVTLYTSLSLSICYYIMCGAVLVQLGLHKKMESRGWYWEFFLLLGMVTAYFDFLTYPLVTLGFPLCVYLYLSSDKPKAAFVKALAFILSWMIGYGGFWAMKWVMTDLLVGGNVILDGWNTLLARTETAQDQNILSGFLSVLKQNLSVYDNWGFYLPAVGIALWLFGLLAGCRKGFRMDSVKYMLPFLLPALLPFIWIFFTQNHSGQHWIYTCKIFAVSVFALICAFGKGIENYVRTD</sequence>
<evidence type="ECO:0000313" key="2">
    <source>
        <dbReference type="EMBL" id="HIW82493.1"/>
    </source>
</evidence>
<evidence type="ECO:0000313" key="3">
    <source>
        <dbReference type="Proteomes" id="UP000824265"/>
    </source>
</evidence>
<feature type="transmembrane region" description="Helical" evidence="1">
    <location>
        <begin position="272"/>
        <end position="289"/>
    </location>
</feature>
<feature type="transmembrane region" description="Helical" evidence="1">
    <location>
        <begin position="371"/>
        <end position="390"/>
    </location>
</feature>
<keyword evidence="1" id="KW-0812">Transmembrane</keyword>
<proteinExistence type="predicted"/>
<reference evidence="2" key="2">
    <citation type="submission" date="2021-04" db="EMBL/GenBank/DDBJ databases">
        <authorList>
            <person name="Gilroy R."/>
        </authorList>
    </citation>
    <scope>NUCLEOTIDE SEQUENCE</scope>
    <source>
        <strain evidence="2">CHK195-6426</strain>
    </source>
</reference>
<dbReference type="Proteomes" id="UP000824265">
    <property type="component" value="Unassembled WGS sequence"/>
</dbReference>
<comment type="caution">
    <text evidence="2">The sequence shown here is derived from an EMBL/GenBank/DDBJ whole genome shotgun (WGS) entry which is preliminary data.</text>
</comment>
<feature type="transmembrane region" description="Helical" evidence="1">
    <location>
        <begin position="396"/>
        <end position="416"/>
    </location>
</feature>
<feature type="transmembrane region" description="Helical" evidence="1">
    <location>
        <begin position="12"/>
        <end position="31"/>
    </location>
</feature>
<feature type="transmembrane region" description="Helical" evidence="1">
    <location>
        <begin position="141"/>
        <end position="167"/>
    </location>
</feature>
<feature type="transmembrane region" description="Helical" evidence="1">
    <location>
        <begin position="187"/>
        <end position="216"/>
    </location>
</feature>
<reference evidence="2" key="1">
    <citation type="journal article" date="2021" name="PeerJ">
        <title>Extensive microbial diversity within the chicken gut microbiome revealed by metagenomics and culture.</title>
        <authorList>
            <person name="Gilroy R."/>
            <person name="Ravi A."/>
            <person name="Getino M."/>
            <person name="Pursley I."/>
            <person name="Horton D.L."/>
            <person name="Alikhan N.F."/>
            <person name="Baker D."/>
            <person name="Gharbi K."/>
            <person name="Hall N."/>
            <person name="Watson M."/>
            <person name="Adriaenssens E.M."/>
            <person name="Foster-Nyarko E."/>
            <person name="Jarju S."/>
            <person name="Secka A."/>
            <person name="Antonio M."/>
            <person name="Oren A."/>
            <person name="Chaudhuri R.R."/>
            <person name="La Ragione R."/>
            <person name="Hildebrand F."/>
            <person name="Pallen M.J."/>
        </authorList>
    </citation>
    <scope>NUCLEOTIDE SEQUENCE</scope>
    <source>
        <strain evidence="2">CHK195-6426</strain>
    </source>
</reference>
<feature type="transmembrane region" description="Helical" evidence="1">
    <location>
        <begin position="236"/>
        <end position="260"/>
    </location>
</feature>
<keyword evidence="1" id="KW-0472">Membrane</keyword>
<dbReference type="AlphaFoldDB" id="A0A9D1R8K1"/>
<gene>
    <name evidence="2" type="ORF">H9742_13405</name>
</gene>
<evidence type="ECO:0000256" key="1">
    <source>
        <dbReference type="SAM" id="Phobius"/>
    </source>
</evidence>
<accession>A0A9D1R8K1</accession>
<protein>
    <submittedName>
        <fullName evidence="2">Uncharacterized protein</fullName>
    </submittedName>
</protein>
<organism evidence="2 3">
    <name type="scientific">Candidatus Acetatifactor stercoripullorum</name>
    <dbReference type="NCBI Taxonomy" id="2838414"/>
    <lineage>
        <taxon>Bacteria</taxon>
        <taxon>Bacillati</taxon>
        <taxon>Bacillota</taxon>
        <taxon>Clostridia</taxon>
        <taxon>Lachnospirales</taxon>
        <taxon>Lachnospiraceae</taxon>
        <taxon>Acetatifactor</taxon>
    </lineage>
</organism>
<keyword evidence="1" id="KW-1133">Transmembrane helix</keyword>